<proteinExistence type="predicted"/>
<feature type="region of interest" description="Disordered" evidence="1">
    <location>
        <begin position="161"/>
        <end position="188"/>
    </location>
</feature>
<name>A0AAN9E8Z5_CROPI</name>
<comment type="caution">
    <text evidence="3">The sequence shown here is derived from an EMBL/GenBank/DDBJ whole genome shotgun (WGS) entry which is preliminary data.</text>
</comment>
<accession>A0AAN9E8Z5</accession>
<keyword evidence="4" id="KW-1185">Reference proteome</keyword>
<feature type="transmembrane region" description="Helical" evidence="2">
    <location>
        <begin position="47"/>
        <end position="66"/>
    </location>
</feature>
<gene>
    <name evidence="3" type="ORF">RIF29_42350</name>
</gene>
<evidence type="ECO:0000256" key="1">
    <source>
        <dbReference type="SAM" id="MobiDB-lite"/>
    </source>
</evidence>
<evidence type="ECO:0000313" key="4">
    <source>
        <dbReference type="Proteomes" id="UP001372338"/>
    </source>
</evidence>
<dbReference type="GO" id="GO:0005886">
    <property type="term" value="C:plasma membrane"/>
    <property type="evidence" value="ECO:0007669"/>
    <property type="project" value="TreeGrafter"/>
</dbReference>
<dbReference type="AlphaFoldDB" id="A0AAN9E8Z5"/>
<keyword evidence="2" id="KW-1133">Transmembrane helix</keyword>
<dbReference type="PANTHER" id="PTHR21068">
    <property type="entry name" value="SPARTIN"/>
    <property type="match status" value="1"/>
</dbReference>
<reference evidence="3 4" key="1">
    <citation type="submission" date="2024-01" db="EMBL/GenBank/DDBJ databases">
        <title>The genomes of 5 underutilized Papilionoideae crops provide insights into root nodulation and disease resistanc.</title>
        <authorList>
            <person name="Yuan L."/>
        </authorList>
    </citation>
    <scope>NUCLEOTIDE SEQUENCE [LARGE SCALE GENOMIC DNA]</scope>
    <source>
        <strain evidence="3">ZHUSHIDOU_FW_LH</strain>
        <tissue evidence="3">Leaf</tissue>
    </source>
</reference>
<dbReference type="EMBL" id="JAYWIO010000008">
    <property type="protein sequence ID" value="KAK7247467.1"/>
    <property type="molecule type" value="Genomic_DNA"/>
</dbReference>
<keyword evidence="2" id="KW-0472">Membrane</keyword>
<organism evidence="3 4">
    <name type="scientific">Crotalaria pallida</name>
    <name type="common">Smooth rattlebox</name>
    <name type="synonym">Crotalaria striata</name>
    <dbReference type="NCBI Taxonomy" id="3830"/>
    <lineage>
        <taxon>Eukaryota</taxon>
        <taxon>Viridiplantae</taxon>
        <taxon>Streptophyta</taxon>
        <taxon>Embryophyta</taxon>
        <taxon>Tracheophyta</taxon>
        <taxon>Spermatophyta</taxon>
        <taxon>Magnoliopsida</taxon>
        <taxon>eudicotyledons</taxon>
        <taxon>Gunneridae</taxon>
        <taxon>Pentapetalae</taxon>
        <taxon>rosids</taxon>
        <taxon>fabids</taxon>
        <taxon>Fabales</taxon>
        <taxon>Fabaceae</taxon>
        <taxon>Papilionoideae</taxon>
        <taxon>50 kb inversion clade</taxon>
        <taxon>genistoids sensu lato</taxon>
        <taxon>core genistoids</taxon>
        <taxon>Crotalarieae</taxon>
        <taxon>Crotalaria</taxon>
    </lineage>
</organism>
<dbReference type="Proteomes" id="UP001372338">
    <property type="component" value="Unassembled WGS sequence"/>
</dbReference>
<evidence type="ECO:0000313" key="3">
    <source>
        <dbReference type="EMBL" id="KAK7247467.1"/>
    </source>
</evidence>
<dbReference type="InterPro" id="IPR045036">
    <property type="entry name" value="Spartin-like"/>
</dbReference>
<dbReference type="PANTHER" id="PTHR21068:SF49">
    <property type="entry name" value="SENESCENCE DOMAIN-CONTAINING PROTEIN"/>
    <property type="match status" value="1"/>
</dbReference>
<sequence length="188" mass="21105">MASSSENKQKFFSNGSITELFSFRSGIVILMDYDENQTLRILGIGQFMVYLMMHVFYPIMITVCSINDFHWPLTKDTVIFRMANRTFAFALPGLLYGLQFPPFCEDSMMDALENLFMKFGYYCKVMGDKGLAYASLGPAVEQEKHGMKKKKEEWERVMKEASITSGDTSGSTTSGVAPTGDKGKGIMP</sequence>
<feature type="compositionally biased region" description="Low complexity" evidence="1">
    <location>
        <begin position="164"/>
        <end position="175"/>
    </location>
</feature>
<protein>
    <submittedName>
        <fullName evidence="3">Uncharacterized protein</fullName>
    </submittedName>
</protein>
<evidence type="ECO:0000256" key="2">
    <source>
        <dbReference type="SAM" id="Phobius"/>
    </source>
</evidence>
<feature type="transmembrane region" description="Helical" evidence="2">
    <location>
        <begin position="78"/>
        <end position="98"/>
    </location>
</feature>
<keyword evidence="2" id="KW-0812">Transmembrane</keyword>